<proteinExistence type="inferred from homology"/>
<dbReference type="PROSITE" id="PS00546">
    <property type="entry name" value="CYSTEINE_SWITCH"/>
    <property type="match status" value="1"/>
</dbReference>
<evidence type="ECO:0000259" key="19">
    <source>
        <dbReference type="SMART" id="SM00235"/>
    </source>
</evidence>
<reference evidence="21" key="2">
    <citation type="journal article" date="2007" name="PLoS Biol.">
        <title>Survey sequencing and comparative analysis of the elephant shark (Callorhinchus milii) genome.</title>
        <authorList>
            <person name="Venkatesh B."/>
            <person name="Kirkness E.F."/>
            <person name="Loh Y.H."/>
            <person name="Halpern A.L."/>
            <person name="Lee A.P."/>
            <person name="Johnson J."/>
            <person name="Dandona N."/>
            <person name="Viswanathan L.D."/>
            <person name="Tay A."/>
            <person name="Venter J.C."/>
            <person name="Strausberg R.L."/>
            <person name="Brenner S."/>
        </authorList>
    </citation>
    <scope>NUCLEOTIDE SEQUENCE [LARGE SCALE GENOMIC DNA]</scope>
</reference>
<dbReference type="STRING" id="7868.ENSCMIP00000048326"/>
<feature type="binding site" evidence="14">
    <location>
        <position position="305"/>
    </location>
    <ligand>
        <name>Zn(2+)</name>
        <dbReference type="ChEBI" id="CHEBI:29105"/>
        <label>2</label>
        <note>catalytic</note>
    </ligand>
</feature>
<keyword evidence="7 14" id="KW-0862">Zinc</keyword>
<evidence type="ECO:0000256" key="10">
    <source>
        <dbReference type="ARBA" id="ARBA00023145"/>
    </source>
</evidence>
<keyword evidence="2" id="KW-0645">Protease</keyword>
<dbReference type="Gene3D" id="3.40.390.10">
    <property type="entry name" value="Collagenase (Catalytic Domain)"/>
    <property type="match status" value="1"/>
</dbReference>
<dbReference type="OMA" id="VFAHAWR"/>
<protein>
    <submittedName>
        <fullName evidence="20">Matrix metalloproteinase-21-like</fullName>
    </submittedName>
</protein>
<keyword evidence="5" id="KW-0677">Repeat</keyword>
<dbReference type="SUPFAM" id="SSF50923">
    <property type="entry name" value="Hemopexin-like domain"/>
    <property type="match status" value="1"/>
</dbReference>
<evidence type="ECO:0000256" key="3">
    <source>
        <dbReference type="ARBA" id="ARBA00022723"/>
    </source>
</evidence>
<comment type="similarity">
    <text evidence="1">Belongs to the peptidase M10A family.</text>
</comment>
<dbReference type="InterPro" id="IPR002477">
    <property type="entry name" value="Peptidoglycan-bd-like"/>
</dbReference>
<keyword evidence="12" id="KW-0325">Glycoprotein</keyword>
<dbReference type="InterPro" id="IPR021158">
    <property type="entry name" value="Pept_M10A_Zn_BS"/>
</dbReference>
<evidence type="ECO:0000256" key="1">
    <source>
        <dbReference type="ARBA" id="ARBA00010370"/>
    </source>
</evidence>
<reference evidence="21" key="1">
    <citation type="journal article" date="2006" name="Science">
        <title>Ancient noncoding elements conserved in the human genome.</title>
        <authorList>
            <person name="Venkatesh B."/>
            <person name="Kirkness E.F."/>
            <person name="Loh Y.H."/>
            <person name="Halpern A.L."/>
            <person name="Lee A.P."/>
            <person name="Johnson J."/>
            <person name="Dandona N."/>
            <person name="Viswanathan L.D."/>
            <person name="Tay A."/>
            <person name="Venter J.C."/>
            <person name="Strausberg R.L."/>
            <person name="Brenner S."/>
        </authorList>
    </citation>
    <scope>NUCLEOTIDE SEQUENCE [LARGE SCALE GENOMIC DNA]</scope>
</reference>
<evidence type="ECO:0000256" key="13">
    <source>
        <dbReference type="PIRSR" id="PIRSR001191-1"/>
    </source>
</evidence>
<feature type="binding site" evidence="15">
    <location>
        <position position="256"/>
    </location>
    <ligand>
        <name>Ca(2+)</name>
        <dbReference type="ChEBI" id="CHEBI:29108"/>
        <label>3</label>
    </ligand>
</feature>
<dbReference type="PROSITE" id="PS51642">
    <property type="entry name" value="HEMOPEXIN_2"/>
    <property type="match status" value="3"/>
</dbReference>
<dbReference type="PRINTS" id="PR00138">
    <property type="entry name" value="MATRIXIN"/>
</dbReference>
<feature type="repeat" description="Hemopexin" evidence="17">
    <location>
        <begin position="459"/>
        <end position="507"/>
    </location>
</feature>
<evidence type="ECO:0000256" key="16">
    <source>
        <dbReference type="PIRSR" id="PIRSR621190-4"/>
    </source>
</evidence>
<dbReference type="InterPro" id="IPR001818">
    <property type="entry name" value="Pept_M10_metallopeptidase"/>
</dbReference>
<evidence type="ECO:0000256" key="2">
    <source>
        <dbReference type="ARBA" id="ARBA00022670"/>
    </source>
</evidence>
<dbReference type="GO" id="GO:0008270">
    <property type="term" value="F:zinc ion binding"/>
    <property type="evidence" value="ECO:0007669"/>
    <property type="project" value="InterPro"/>
</dbReference>
<dbReference type="InterPro" id="IPR018487">
    <property type="entry name" value="Hemopexin-like_repeat"/>
</dbReference>
<dbReference type="InterPro" id="IPR036365">
    <property type="entry name" value="PGBD-like_sf"/>
</dbReference>
<dbReference type="InParanoid" id="A0A4W3K862"/>
<dbReference type="InterPro" id="IPR024079">
    <property type="entry name" value="MetalloPept_cat_dom_sf"/>
</dbReference>
<dbReference type="Ensembl" id="ENSCMIT00000049000.1">
    <property type="protein sequence ID" value="ENSCMIP00000048326.1"/>
    <property type="gene ID" value="ENSCMIG00000019761.1"/>
</dbReference>
<dbReference type="GO" id="GO:0004222">
    <property type="term" value="F:metalloendopeptidase activity"/>
    <property type="evidence" value="ECO:0007669"/>
    <property type="project" value="InterPro"/>
</dbReference>
<dbReference type="GeneTree" id="ENSGT00940000159140"/>
<dbReference type="GO" id="GO:0030198">
    <property type="term" value="P:extracellular matrix organization"/>
    <property type="evidence" value="ECO:0007669"/>
    <property type="project" value="TreeGrafter"/>
</dbReference>
<accession>A0A4W3K862</accession>
<feature type="binding site" evidence="15">
    <location>
        <position position="255"/>
    </location>
    <ligand>
        <name>Ca(2+)</name>
        <dbReference type="ChEBI" id="CHEBI:29108"/>
        <label>3</label>
    </ligand>
</feature>
<feature type="binding site" evidence="15">
    <location>
        <position position="313"/>
    </location>
    <ligand>
        <name>Zn(2+)</name>
        <dbReference type="ChEBI" id="CHEBI:29105"/>
        <label>2</label>
        <note>catalytic</note>
    </ligand>
</feature>
<feature type="domain" description="Peptidase metallopeptidase" evidence="19">
    <location>
        <begin position="186"/>
        <end position="340"/>
    </location>
</feature>
<feature type="binding site" evidence="15">
    <location>
        <position position="465"/>
    </location>
    <ligand>
        <name>Ca(2+)</name>
        <dbReference type="ChEBI" id="CHEBI:29108"/>
        <label>5</label>
    </ligand>
</feature>
<feature type="binding site" evidence="14">
    <location>
        <position position="299"/>
    </location>
    <ligand>
        <name>Zn(2+)</name>
        <dbReference type="ChEBI" id="CHEBI:29105"/>
        <label>2</label>
        <note>catalytic</note>
    </ligand>
</feature>
<name>A0A4W3K862_CALMI</name>
<feature type="repeat" description="Hemopexin" evidence="17">
    <location>
        <begin position="402"/>
        <end position="458"/>
    </location>
</feature>
<evidence type="ECO:0000256" key="7">
    <source>
        <dbReference type="ARBA" id="ARBA00022833"/>
    </source>
</evidence>
<keyword evidence="6" id="KW-0378">Hydrolase</keyword>
<feature type="modified residue" description="Phosphotyrosine; by PKDCC" evidence="16">
    <location>
        <position position="447"/>
    </location>
</feature>
<dbReference type="AlphaFoldDB" id="A0A4W3K862"/>
<keyword evidence="10" id="KW-0865">Zymogen</keyword>
<keyword evidence="21" id="KW-1185">Reference proteome</keyword>
<evidence type="ECO:0000256" key="9">
    <source>
        <dbReference type="ARBA" id="ARBA00023049"/>
    </source>
</evidence>
<feature type="binding site" evidence="15">
    <location>
        <position position="263"/>
    </location>
    <ligand>
        <name>Zn(2+)</name>
        <dbReference type="ChEBI" id="CHEBI:29105"/>
        <label>1</label>
    </ligand>
</feature>
<keyword evidence="9" id="KW-0482">Metalloprotease</keyword>
<dbReference type="FunFam" id="2.110.10.10:FF:000012">
    <property type="entry name" value="Matrix metallopeptidase 21"/>
    <property type="match status" value="1"/>
</dbReference>
<evidence type="ECO:0000256" key="8">
    <source>
        <dbReference type="ARBA" id="ARBA00022837"/>
    </source>
</evidence>
<evidence type="ECO:0000256" key="15">
    <source>
        <dbReference type="PIRSR" id="PIRSR621190-2"/>
    </source>
</evidence>
<dbReference type="PANTHER" id="PTHR10201">
    <property type="entry name" value="MATRIX METALLOPROTEINASE"/>
    <property type="match status" value="1"/>
</dbReference>
<dbReference type="Pfam" id="PF00413">
    <property type="entry name" value="Peptidase_M10"/>
    <property type="match status" value="1"/>
</dbReference>
<comment type="cofactor">
    <cofactor evidence="15">
        <name>Ca(2+)</name>
        <dbReference type="ChEBI" id="CHEBI:29108"/>
    </cofactor>
    <text evidence="15">Can bind about 5 Ca(2+) ions per subunit.</text>
</comment>
<evidence type="ECO:0000256" key="6">
    <source>
        <dbReference type="ARBA" id="ARBA00022801"/>
    </source>
</evidence>
<dbReference type="GO" id="GO:0006508">
    <property type="term" value="P:proteolysis"/>
    <property type="evidence" value="ECO:0007669"/>
    <property type="project" value="UniProtKB-KW"/>
</dbReference>
<evidence type="ECO:0000256" key="12">
    <source>
        <dbReference type="ARBA" id="ARBA00023180"/>
    </source>
</evidence>
<dbReference type="GO" id="GO:0031012">
    <property type="term" value="C:extracellular matrix"/>
    <property type="evidence" value="ECO:0007669"/>
    <property type="project" value="InterPro"/>
</dbReference>
<organism evidence="20 21">
    <name type="scientific">Callorhinchus milii</name>
    <name type="common">Ghost shark</name>
    <dbReference type="NCBI Taxonomy" id="7868"/>
    <lineage>
        <taxon>Eukaryota</taxon>
        <taxon>Metazoa</taxon>
        <taxon>Chordata</taxon>
        <taxon>Craniata</taxon>
        <taxon>Vertebrata</taxon>
        <taxon>Chondrichthyes</taxon>
        <taxon>Holocephali</taxon>
        <taxon>Chimaeriformes</taxon>
        <taxon>Callorhinchidae</taxon>
        <taxon>Callorhinchus</taxon>
    </lineage>
</organism>
<evidence type="ECO:0000313" key="20">
    <source>
        <dbReference type="Ensembl" id="ENSCMIP00000048326.1"/>
    </source>
</evidence>
<keyword evidence="8 15" id="KW-0106">Calcium</keyword>
<dbReference type="GO" id="GO:0030574">
    <property type="term" value="P:collagen catabolic process"/>
    <property type="evidence" value="ECO:0007669"/>
    <property type="project" value="TreeGrafter"/>
</dbReference>
<gene>
    <name evidence="20" type="primary">LOC103177386</name>
</gene>
<dbReference type="InterPro" id="IPR033739">
    <property type="entry name" value="M10A_MMP"/>
</dbReference>
<dbReference type="InterPro" id="IPR021190">
    <property type="entry name" value="Pept_M10A"/>
</dbReference>
<feature type="repeat" description="Hemopexin" evidence="17">
    <location>
        <begin position="342"/>
        <end position="400"/>
    </location>
</feature>
<dbReference type="Proteomes" id="UP000314986">
    <property type="component" value="Unassembled WGS sequence"/>
</dbReference>
<feature type="binding site" evidence="15">
    <location>
        <position position="269"/>
    </location>
    <ligand>
        <name>Ca(2+)</name>
        <dbReference type="ChEBI" id="CHEBI:29108"/>
        <label>2</label>
    </ligand>
</feature>
<feature type="region of interest" description="Disordered" evidence="18">
    <location>
        <begin position="117"/>
        <end position="151"/>
    </location>
</feature>
<comment type="cofactor">
    <cofactor evidence="15">
        <name>Zn(2+)</name>
        <dbReference type="ChEBI" id="CHEBI:29105"/>
    </cofactor>
    <text evidence="15">Binds 2 Zn(2+) ions per subunit.</text>
</comment>
<dbReference type="Pfam" id="PF00045">
    <property type="entry name" value="Hemopexin"/>
    <property type="match status" value="2"/>
</dbReference>
<evidence type="ECO:0000256" key="17">
    <source>
        <dbReference type="PROSITE-ProRule" id="PRU01011"/>
    </source>
</evidence>
<feature type="binding site" evidence="15">
    <location>
        <position position="247"/>
    </location>
    <ligand>
        <name>Zn(2+)</name>
        <dbReference type="ChEBI" id="CHEBI:29105"/>
        <label>1</label>
    </ligand>
</feature>
<dbReference type="PANTHER" id="PTHR10201:SF328">
    <property type="entry name" value="MATRIX METALLOPROTEINASE-21"/>
    <property type="match status" value="1"/>
</dbReference>
<feature type="compositionally biased region" description="Low complexity" evidence="18">
    <location>
        <begin position="139"/>
        <end position="148"/>
    </location>
</feature>
<keyword evidence="3 14" id="KW-0479">Metal-binding</keyword>
<dbReference type="Pfam" id="PF01471">
    <property type="entry name" value="PG_binding_1"/>
    <property type="match status" value="1"/>
</dbReference>
<dbReference type="GO" id="GO:0007368">
    <property type="term" value="P:determination of left/right symmetry"/>
    <property type="evidence" value="ECO:0007669"/>
    <property type="project" value="UniProtKB-ARBA"/>
</dbReference>
<dbReference type="PIRSF" id="PIRSF001191">
    <property type="entry name" value="Peptidase_M10A_matrix"/>
    <property type="match status" value="1"/>
</dbReference>
<keyword evidence="4" id="KW-0732">Signal</keyword>
<dbReference type="SMART" id="SM00235">
    <property type="entry name" value="ZnMc"/>
    <property type="match status" value="1"/>
</dbReference>
<feature type="binding site" evidence="15">
    <location>
        <position position="237"/>
    </location>
    <ligand>
        <name>Ca(2+)</name>
        <dbReference type="ChEBI" id="CHEBI:29108"/>
        <label>2</label>
    </ligand>
</feature>
<feature type="binding site" evidence="15">
    <location>
        <position position="276"/>
    </location>
    <ligand>
        <name>Ca(2+)</name>
        <dbReference type="ChEBI" id="CHEBI:29108"/>
        <label>1</label>
    </ligand>
</feature>
<evidence type="ECO:0000256" key="14">
    <source>
        <dbReference type="PIRSR" id="PIRSR001191-2"/>
    </source>
</evidence>
<sequence length="583" mass="67381">MIGFERIMAEEYLRRFGWCDPVPWDFQGYGNISAPQEEDQEPSDLSQTLMEGISSGTVEEMRPNNLTEDPLYVEALSKFQSANNLTVTGVLDEATREIMNKPRCGFPDKTSLLNDSLANAPSWNGSSNSSTNHTEAMNSTGPSSSTEPESVRRKRFLDRLMWNARSKRELLGEDRAAAIALGFAKRSLKWRLVGEAYSVQMSISQQRTLLRLAFRMWSEVIPLEFEEDLFSPSSDIDIKLGFGRGKHMGCSQSFDGIGQVFAHAWRLGDIHFDDDEHFVAPSSDQGINLLKVAVHEIGHALGLPHIYRSASVMQPNYIPHDRYFELDWFDRKSMQEIYGICEGGFSTVFDWVHKRLIAGVVRYQFNTYFFRSSWYWMYENKSKRTRYGDPLPISSGWHNLPTTDIEAFVHIWTWNRNVQYFFKGTQYWRYDSNRDMGFTEDVQGSRYPKLIRDGFPGAPSPMDTAYFDRRDNNIYFFRGDQVTAFSVELNRKISGYPKKIIEVFPPVDANDHPIGNINAVYYSYTHRAIFFIKDKYFWKVADKTDRHLKPELPQNGLHPRRRVAEQWVDICDVHPSMLTLSNS</sequence>
<feature type="binding site" evidence="14">
    <location>
        <position position="295"/>
    </location>
    <ligand>
        <name>Zn(2+)</name>
        <dbReference type="ChEBI" id="CHEBI:29105"/>
        <label>2</label>
        <note>catalytic</note>
    </ligand>
</feature>
<feature type="binding site" evidence="15">
    <location>
        <position position="520"/>
    </location>
    <ligand>
        <name>Ca(2+)</name>
        <dbReference type="ChEBI" id="CHEBI:29108"/>
        <label>5</label>
    </ligand>
</feature>
<reference evidence="21" key="3">
    <citation type="journal article" date="2014" name="Nature">
        <title>Elephant shark genome provides unique insights into gnathostome evolution.</title>
        <authorList>
            <consortium name="International Elephant Shark Genome Sequencing Consortium"/>
            <person name="Venkatesh B."/>
            <person name="Lee A.P."/>
            <person name="Ravi V."/>
            <person name="Maurya A.K."/>
            <person name="Lian M.M."/>
            <person name="Swann J.B."/>
            <person name="Ohta Y."/>
            <person name="Flajnik M.F."/>
            <person name="Sutoh Y."/>
            <person name="Kasahara M."/>
            <person name="Hoon S."/>
            <person name="Gangu V."/>
            <person name="Roy S.W."/>
            <person name="Irimia M."/>
            <person name="Korzh V."/>
            <person name="Kondrychyn I."/>
            <person name="Lim Z.W."/>
            <person name="Tay B.H."/>
            <person name="Tohari S."/>
            <person name="Kong K.W."/>
            <person name="Ho S."/>
            <person name="Lorente-Galdos B."/>
            <person name="Quilez J."/>
            <person name="Marques-Bonet T."/>
            <person name="Raney B.J."/>
            <person name="Ingham P.W."/>
            <person name="Tay A."/>
            <person name="Hillier L.W."/>
            <person name="Minx P."/>
            <person name="Boehm T."/>
            <person name="Wilson R.K."/>
            <person name="Brenner S."/>
            <person name="Warren W.C."/>
        </authorList>
    </citation>
    <scope>NUCLEOTIDE SEQUENCE [LARGE SCALE GENOMIC DNA]</scope>
</reference>
<reference evidence="20" key="4">
    <citation type="submission" date="2025-08" db="UniProtKB">
        <authorList>
            <consortium name="Ensembl"/>
        </authorList>
    </citation>
    <scope>IDENTIFICATION</scope>
</reference>
<evidence type="ECO:0000313" key="21">
    <source>
        <dbReference type="Proteomes" id="UP000314986"/>
    </source>
</evidence>
<dbReference type="SUPFAM" id="SSF55486">
    <property type="entry name" value="Metalloproteases ('zincins'), catalytic domain"/>
    <property type="match status" value="1"/>
</dbReference>
<dbReference type="SMART" id="SM00120">
    <property type="entry name" value="HX"/>
    <property type="match status" value="4"/>
</dbReference>
<dbReference type="SUPFAM" id="SSF47090">
    <property type="entry name" value="PGBD-like"/>
    <property type="match status" value="1"/>
</dbReference>
<feature type="compositionally biased region" description="Polar residues" evidence="18">
    <location>
        <begin position="117"/>
        <end position="138"/>
    </location>
</feature>
<evidence type="ECO:0000256" key="4">
    <source>
        <dbReference type="ARBA" id="ARBA00022729"/>
    </source>
</evidence>
<dbReference type="InterPro" id="IPR036375">
    <property type="entry name" value="Hemopexin-like_dom_sf"/>
</dbReference>
<feature type="binding site" evidence="15">
    <location>
        <position position="271"/>
    </location>
    <ligand>
        <name>Zn(2+)</name>
        <dbReference type="ChEBI" id="CHEBI:29105"/>
        <label>1</label>
    </ligand>
</feature>
<feature type="binding site" evidence="15">
    <location>
        <position position="276"/>
    </location>
    <ligand>
        <name>Ca(2+)</name>
        <dbReference type="ChEBI" id="CHEBI:29108"/>
        <label>3</label>
    </ligand>
</feature>
<evidence type="ECO:0000256" key="18">
    <source>
        <dbReference type="SAM" id="MobiDB-lite"/>
    </source>
</evidence>
<dbReference type="CDD" id="cd04278">
    <property type="entry name" value="ZnMc_MMP"/>
    <property type="match status" value="1"/>
</dbReference>
<keyword evidence="11" id="KW-1015">Disulfide bond</keyword>
<evidence type="ECO:0000256" key="11">
    <source>
        <dbReference type="ARBA" id="ARBA00023157"/>
    </source>
</evidence>
<dbReference type="InterPro" id="IPR006026">
    <property type="entry name" value="Peptidase_Metallo"/>
</dbReference>
<feature type="binding site" evidence="15">
    <location>
        <position position="273"/>
    </location>
    <ligand>
        <name>Ca(2+)</name>
        <dbReference type="ChEBI" id="CHEBI:29108"/>
        <label>3</label>
    </ligand>
</feature>
<feature type="active site" evidence="13">
    <location>
        <position position="296"/>
    </location>
</feature>
<evidence type="ECO:0000256" key="5">
    <source>
        <dbReference type="ARBA" id="ARBA00022737"/>
    </source>
</evidence>
<reference evidence="20" key="5">
    <citation type="submission" date="2025-09" db="UniProtKB">
        <authorList>
            <consortium name="Ensembl"/>
        </authorList>
    </citation>
    <scope>IDENTIFICATION</scope>
</reference>
<dbReference type="Gene3D" id="2.110.10.10">
    <property type="entry name" value="Hemopexin-like domain"/>
    <property type="match status" value="2"/>
</dbReference>
<feature type="binding site" evidence="15">
    <location>
        <position position="274"/>
    </location>
    <ligand>
        <name>Ca(2+)</name>
        <dbReference type="ChEBI" id="CHEBI:29108"/>
        <label>1</label>
    </ligand>
</feature>